<protein>
    <submittedName>
        <fullName evidence="2">Cupin domain-containing protein</fullName>
    </submittedName>
</protein>
<dbReference type="InterPro" id="IPR053146">
    <property type="entry name" value="QDO-like"/>
</dbReference>
<proteinExistence type="predicted"/>
<evidence type="ECO:0000313" key="2">
    <source>
        <dbReference type="EMBL" id="NJC69939.1"/>
    </source>
</evidence>
<name>A0ABX0XXF5_9ACTN</name>
<dbReference type="InterPro" id="IPR013096">
    <property type="entry name" value="Cupin_2"/>
</dbReference>
<dbReference type="Proteomes" id="UP000722989">
    <property type="component" value="Unassembled WGS sequence"/>
</dbReference>
<feature type="domain" description="Cupin type-2" evidence="1">
    <location>
        <begin position="50"/>
        <end position="116"/>
    </location>
</feature>
<organism evidence="2 3">
    <name type="scientific">Planosporangium thailandense</name>
    <dbReference type="NCBI Taxonomy" id="765197"/>
    <lineage>
        <taxon>Bacteria</taxon>
        <taxon>Bacillati</taxon>
        <taxon>Actinomycetota</taxon>
        <taxon>Actinomycetes</taxon>
        <taxon>Micromonosporales</taxon>
        <taxon>Micromonosporaceae</taxon>
        <taxon>Planosporangium</taxon>
    </lineage>
</organism>
<dbReference type="Gene3D" id="2.60.120.10">
    <property type="entry name" value="Jelly Rolls"/>
    <property type="match status" value="1"/>
</dbReference>
<dbReference type="PANTHER" id="PTHR36440">
    <property type="entry name" value="PUTATIVE (AFU_ORTHOLOGUE AFUA_8G07350)-RELATED"/>
    <property type="match status" value="1"/>
</dbReference>
<keyword evidence="3" id="KW-1185">Reference proteome</keyword>
<evidence type="ECO:0000313" key="3">
    <source>
        <dbReference type="Proteomes" id="UP000722989"/>
    </source>
</evidence>
<dbReference type="Pfam" id="PF07883">
    <property type="entry name" value="Cupin_2"/>
    <property type="match status" value="1"/>
</dbReference>
<dbReference type="SUPFAM" id="SSF51182">
    <property type="entry name" value="RmlC-like cupins"/>
    <property type="match status" value="1"/>
</dbReference>
<dbReference type="EMBL" id="JAATVY010000004">
    <property type="protein sequence ID" value="NJC69939.1"/>
    <property type="molecule type" value="Genomic_DNA"/>
</dbReference>
<dbReference type="PANTHER" id="PTHR36440:SF1">
    <property type="entry name" value="PUTATIVE (AFU_ORTHOLOGUE AFUA_8G07350)-RELATED"/>
    <property type="match status" value="1"/>
</dbReference>
<dbReference type="RefSeq" id="WP_167924799.1">
    <property type="nucleotide sequence ID" value="NZ_JAATVY010000004.1"/>
</dbReference>
<comment type="caution">
    <text evidence="2">The sequence shown here is derived from an EMBL/GenBank/DDBJ whole genome shotgun (WGS) entry which is preliminary data.</text>
</comment>
<gene>
    <name evidence="2" type="ORF">HC031_09460</name>
</gene>
<dbReference type="InterPro" id="IPR011051">
    <property type="entry name" value="RmlC_Cupin_sf"/>
</dbReference>
<reference evidence="2 3" key="1">
    <citation type="submission" date="2020-03" db="EMBL/GenBank/DDBJ databases">
        <title>WGS of the type strain of Planosporangium spp.</title>
        <authorList>
            <person name="Thawai C."/>
        </authorList>
    </citation>
    <scope>NUCLEOTIDE SEQUENCE [LARGE SCALE GENOMIC DNA]</scope>
    <source>
        <strain evidence="2 3">TBRC 5610</strain>
    </source>
</reference>
<sequence>MTAFHTAGGECRYVLLPPGSGEDMNIFGNAFSMKLSGNESGGSLAIIEAVFPPGGNAPPHLHRTHTESFYVVSGLFRVRTGDEIVEVGSGAFCYAPRGVPHAFENIGDEPGTLLSVINPAGYENHFREINAIPPRQANSAVLKEIFDRYDQEPA</sequence>
<accession>A0ABX0XXF5</accession>
<evidence type="ECO:0000259" key="1">
    <source>
        <dbReference type="Pfam" id="PF07883"/>
    </source>
</evidence>
<dbReference type="InterPro" id="IPR014710">
    <property type="entry name" value="RmlC-like_jellyroll"/>
</dbReference>